<feature type="chain" id="PRO_5031143800" evidence="1">
    <location>
        <begin position="26"/>
        <end position="763"/>
    </location>
</feature>
<accession>A0A2T5IUG3</accession>
<gene>
    <name evidence="3" type="ORF">C8N29_1183</name>
</gene>
<dbReference type="RefSeq" id="WP_107866726.1">
    <property type="nucleotide sequence ID" value="NZ_QAON01000018.1"/>
</dbReference>
<evidence type="ECO:0000313" key="4">
    <source>
        <dbReference type="Proteomes" id="UP000244223"/>
    </source>
</evidence>
<dbReference type="EMBL" id="QAON01000018">
    <property type="protein sequence ID" value="PTQ87508.1"/>
    <property type="molecule type" value="Genomic_DNA"/>
</dbReference>
<dbReference type="InterPro" id="IPR006860">
    <property type="entry name" value="FecR"/>
</dbReference>
<proteinExistence type="predicted"/>
<evidence type="ECO:0000313" key="3">
    <source>
        <dbReference type="EMBL" id="PTQ87508.1"/>
    </source>
</evidence>
<protein>
    <submittedName>
        <fullName evidence="3">FecR family protein</fullName>
    </submittedName>
</protein>
<evidence type="ECO:0000256" key="1">
    <source>
        <dbReference type="SAM" id="SignalP"/>
    </source>
</evidence>
<dbReference type="AlphaFoldDB" id="A0A2T5IUG3"/>
<dbReference type="Pfam" id="PF04773">
    <property type="entry name" value="FecR"/>
    <property type="match status" value="1"/>
</dbReference>
<keyword evidence="1" id="KW-0732">Signal</keyword>
<dbReference type="OrthoDB" id="369729at2"/>
<organism evidence="3 4">
    <name type="scientific">Agitococcus lubricus</name>
    <dbReference type="NCBI Taxonomy" id="1077255"/>
    <lineage>
        <taxon>Bacteria</taxon>
        <taxon>Pseudomonadati</taxon>
        <taxon>Pseudomonadota</taxon>
        <taxon>Gammaproteobacteria</taxon>
        <taxon>Moraxellales</taxon>
        <taxon>Moraxellaceae</taxon>
        <taxon>Agitococcus</taxon>
    </lineage>
</organism>
<feature type="signal peptide" evidence="1">
    <location>
        <begin position="1"/>
        <end position="25"/>
    </location>
</feature>
<dbReference type="PANTHER" id="PTHR38731">
    <property type="entry name" value="LIPL45-RELATED LIPOPROTEIN-RELATED"/>
    <property type="match status" value="1"/>
</dbReference>
<dbReference type="Gene3D" id="2.60.120.1440">
    <property type="match status" value="1"/>
</dbReference>
<evidence type="ECO:0000259" key="2">
    <source>
        <dbReference type="Pfam" id="PF04773"/>
    </source>
</evidence>
<name>A0A2T5IUG3_9GAMM</name>
<sequence>MIAIFQPRQFLAFMVSCLSAGYSIAADMAGRVNFVSGKVQAIEADGSERTLNKGDLVYRGERLDTGNGRLQIRFTDGSIVSLQPDTSFKVDDYQFDKSKPEQGRVQFNFLRGGFRTVTGAIGKVNRANYTVRSPVATIGIRGTGYATTLHNGLLTLTVDKGIVNLSNPFGSSNVNAGQTFQVEAGQAPKFAPAGVNAAALAQSPTLNTEGDNETDTPSQIHIPLALLEGEINPLTLPNNNIILTDSFYAPQSGTPEPNYSFASRFLQSDNKLLITNVGGFFERQNSSELGSLNQLTVTRNNTINTLFNRGNSQLGGLHTNNVQSFSGLSIGEWHNGTASIGTLDTSDNTISLANNEFEPYAIGRAASAVLGMDSQGQGITLNYSLMGATPARSTAGDTGTVSQFNLALTLSAVALVDVDMTVRMQQTGTYRINQQNIAINNQGSNLLTGFQLENTELIAEGQACISSGCPVTLAVFLAEQLKALGVIYNINLNNGQQIGGALAGGLTNASSENVLLPNTNTGDYKALFVSATRGQQQEQMSVSFASNGAWQQGVDSDNKLYQAASTNPANNTEITHINRQLSWGKWAEGELIYEDSTLNLDADSVHYLVGIPTTANFPTTQLSYNLVGGTTPSVIIANAGSNSTASLSYGAIDIDFGRQTTGLSFGLNVQENNQVAQVDVSGNGSLNAGNLSFNDLFIGTTVNNNQTFCGNCQGSAQGFVMGTNADGVALSYQLTGVPLVQQSADSIHGVMLFANPHPTPVQP</sequence>
<reference evidence="3 4" key="1">
    <citation type="submission" date="2018-04" db="EMBL/GenBank/DDBJ databases">
        <title>Genomic Encyclopedia of Archaeal and Bacterial Type Strains, Phase II (KMG-II): from individual species to whole genera.</title>
        <authorList>
            <person name="Goeker M."/>
        </authorList>
    </citation>
    <scope>NUCLEOTIDE SEQUENCE [LARGE SCALE GENOMIC DNA]</scope>
    <source>
        <strain evidence="3 4">DSM 5822</strain>
    </source>
</reference>
<comment type="caution">
    <text evidence="3">The sequence shown here is derived from an EMBL/GenBank/DDBJ whole genome shotgun (WGS) entry which is preliminary data.</text>
</comment>
<dbReference type="Proteomes" id="UP000244223">
    <property type="component" value="Unassembled WGS sequence"/>
</dbReference>
<keyword evidence="4" id="KW-1185">Reference proteome</keyword>
<feature type="domain" description="FecR protein" evidence="2">
    <location>
        <begin position="62"/>
        <end position="163"/>
    </location>
</feature>